<gene>
    <name evidence="1" type="ORF">L6452_05829</name>
</gene>
<organism evidence="1 2">
    <name type="scientific">Arctium lappa</name>
    <name type="common">Greater burdock</name>
    <name type="synonym">Lappa major</name>
    <dbReference type="NCBI Taxonomy" id="4217"/>
    <lineage>
        <taxon>Eukaryota</taxon>
        <taxon>Viridiplantae</taxon>
        <taxon>Streptophyta</taxon>
        <taxon>Embryophyta</taxon>
        <taxon>Tracheophyta</taxon>
        <taxon>Spermatophyta</taxon>
        <taxon>Magnoliopsida</taxon>
        <taxon>eudicotyledons</taxon>
        <taxon>Gunneridae</taxon>
        <taxon>Pentapetalae</taxon>
        <taxon>asterids</taxon>
        <taxon>campanulids</taxon>
        <taxon>Asterales</taxon>
        <taxon>Asteraceae</taxon>
        <taxon>Carduoideae</taxon>
        <taxon>Cardueae</taxon>
        <taxon>Arctiinae</taxon>
        <taxon>Arctium</taxon>
    </lineage>
</organism>
<comment type="caution">
    <text evidence="1">The sequence shown here is derived from an EMBL/GenBank/DDBJ whole genome shotgun (WGS) entry which is preliminary data.</text>
</comment>
<reference evidence="1 2" key="2">
    <citation type="journal article" date="2022" name="Mol. Ecol. Resour.">
        <title>The genomes of chicory, endive, great burdock and yacon provide insights into Asteraceae paleo-polyploidization history and plant inulin production.</title>
        <authorList>
            <person name="Fan W."/>
            <person name="Wang S."/>
            <person name="Wang H."/>
            <person name="Wang A."/>
            <person name="Jiang F."/>
            <person name="Liu H."/>
            <person name="Zhao H."/>
            <person name="Xu D."/>
            <person name="Zhang Y."/>
        </authorList>
    </citation>
    <scope>NUCLEOTIDE SEQUENCE [LARGE SCALE GENOMIC DNA]</scope>
    <source>
        <strain evidence="2">cv. Niubang</strain>
    </source>
</reference>
<proteinExistence type="predicted"/>
<dbReference type="EMBL" id="CM042048">
    <property type="protein sequence ID" value="KAI3758272.1"/>
    <property type="molecule type" value="Genomic_DNA"/>
</dbReference>
<protein>
    <submittedName>
        <fullName evidence="1">Uncharacterized protein</fullName>
    </submittedName>
</protein>
<evidence type="ECO:0000313" key="2">
    <source>
        <dbReference type="Proteomes" id="UP001055879"/>
    </source>
</evidence>
<evidence type="ECO:0000313" key="1">
    <source>
        <dbReference type="EMBL" id="KAI3758272.1"/>
    </source>
</evidence>
<keyword evidence="2" id="KW-1185">Reference proteome</keyword>
<name>A0ACB9EHF7_ARCLA</name>
<reference evidence="2" key="1">
    <citation type="journal article" date="2022" name="Mol. Ecol. Resour.">
        <title>The genomes of chicory, endive, great burdock and yacon provide insights into Asteraceae palaeo-polyploidization history and plant inulin production.</title>
        <authorList>
            <person name="Fan W."/>
            <person name="Wang S."/>
            <person name="Wang H."/>
            <person name="Wang A."/>
            <person name="Jiang F."/>
            <person name="Liu H."/>
            <person name="Zhao H."/>
            <person name="Xu D."/>
            <person name="Zhang Y."/>
        </authorList>
    </citation>
    <scope>NUCLEOTIDE SEQUENCE [LARGE SCALE GENOMIC DNA]</scope>
    <source>
        <strain evidence="2">cv. Niubang</strain>
    </source>
</reference>
<sequence>MCLKLTKDLNHLSLNTLYGILLNYKQSNQLKNNLVKDSKDSKSTPVALVSLEIIPSQRSTLTITELDSDSEDLSETDLSDWTFFQRMQVKESLQTFFVQKTSDDKYLTLKEKYHKFKGFKLKGNGLIAEEHDWAESQESSSDEEDGANLCLMDEIKEEVEEPSGTSTISITYQVSISTDPTLTEAERCHAVDILKINLYNALNGRTLAEKKI</sequence>
<accession>A0ACB9EHF7</accession>
<dbReference type="Proteomes" id="UP001055879">
    <property type="component" value="Linkage Group LG02"/>
</dbReference>